<evidence type="ECO:0000256" key="1">
    <source>
        <dbReference type="SAM" id="Phobius"/>
    </source>
</evidence>
<keyword evidence="3" id="KW-1185">Reference proteome</keyword>
<keyword evidence="1" id="KW-0812">Transmembrane</keyword>
<evidence type="ECO:0000313" key="2">
    <source>
        <dbReference type="EMBL" id="RMI84754.1"/>
    </source>
</evidence>
<reference evidence="2 3" key="1">
    <citation type="submission" date="2018-10" db="EMBL/GenBank/DDBJ databases">
        <title>Staphylococcus pseudoxylosus sp. nov., isolated from bovine mastitis.</title>
        <authorList>
            <person name="Macfadyen A.C."/>
            <person name="Leroy S."/>
            <person name="Harrison E.M."/>
            <person name="Parkhill J."/>
            <person name="Holmes M.A."/>
            <person name="Paterson G.K."/>
        </authorList>
    </citation>
    <scope>NUCLEOTIDE SEQUENCE [LARGE SCALE GENOMIC DNA]</scope>
    <source>
        <strain evidence="2 3">S04009</strain>
    </source>
</reference>
<keyword evidence="1" id="KW-1133">Transmembrane helix</keyword>
<dbReference type="EMBL" id="RCVN01000009">
    <property type="protein sequence ID" value="RMI84754.1"/>
    <property type="molecule type" value="Genomic_DNA"/>
</dbReference>
<dbReference type="AlphaFoldDB" id="A0AAQ0MFW4"/>
<name>A0AAQ0MFW4_9STAP</name>
<comment type="caution">
    <text evidence="2">The sequence shown here is derived from an EMBL/GenBank/DDBJ whole genome shotgun (WGS) entry which is preliminary data.</text>
</comment>
<dbReference type="Proteomes" id="UP000269505">
    <property type="component" value="Unassembled WGS sequence"/>
</dbReference>
<sequence>MQQKFNKIEKVLLSVSLILIFLNVLIVFNFIYVSKGVSTFILSVNLFILSYIYFKKQNKIVGCMLLIIAIFYLLNPLFL</sequence>
<organism evidence="2 3">
    <name type="scientific">Staphylococcus pseudoxylosus</name>
    <dbReference type="NCBI Taxonomy" id="2282419"/>
    <lineage>
        <taxon>Bacteria</taxon>
        <taxon>Bacillati</taxon>
        <taxon>Bacillota</taxon>
        <taxon>Bacilli</taxon>
        <taxon>Bacillales</taxon>
        <taxon>Staphylococcaceae</taxon>
        <taxon>Staphylococcus</taxon>
    </lineage>
</organism>
<proteinExistence type="predicted"/>
<gene>
    <name evidence="2" type="ORF">D9V42_09470</name>
</gene>
<feature type="transmembrane region" description="Helical" evidence="1">
    <location>
        <begin position="61"/>
        <end position="78"/>
    </location>
</feature>
<accession>A0AAQ0MFW4</accession>
<keyword evidence="1" id="KW-0472">Membrane</keyword>
<evidence type="ECO:0000313" key="3">
    <source>
        <dbReference type="Proteomes" id="UP000269505"/>
    </source>
</evidence>
<protein>
    <submittedName>
        <fullName evidence="2">Uncharacterized protein</fullName>
    </submittedName>
</protein>
<feature type="transmembrane region" description="Helical" evidence="1">
    <location>
        <begin position="37"/>
        <end position="54"/>
    </location>
</feature>
<feature type="transmembrane region" description="Helical" evidence="1">
    <location>
        <begin position="12"/>
        <end position="31"/>
    </location>
</feature>